<evidence type="ECO:0000313" key="11">
    <source>
        <dbReference type="EMBL" id="TMQ74238.1"/>
    </source>
</evidence>
<dbReference type="InterPro" id="IPR000718">
    <property type="entry name" value="Peptidase_M13"/>
</dbReference>
<dbReference type="Pfam" id="PF05649">
    <property type="entry name" value="Peptidase_M13_N"/>
    <property type="match status" value="1"/>
</dbReference>
<dbReference type="Proteomes" id="UP000319771">
    <property type="component" value="Unassembled WGS sequence"/>
</dbReference>
<dbReference type="InterPro" id="IPR024079">
    <property type="entry name" value="MetalloPept_cat_dom_sf"/>
</dbReference>
<dbReference type="PROSITE" id="PS51885">
    <property type="entry name" value="NEPRILYSIN"/>
    <property type="match status" value="1"/>
</dbReference>
<comment type="caution">
    <text evidence="11">The sequence shown here is derived from an EMBL/GenBank/DDBJ whole genome shotgun (WGS) entry which is preliminary data.</text>
</comment>
<dbReference type="InterPro" id="IPR018497">
    <property type="entry name" value="Peptidase_M13_C"/>
</dbReference>
<dbReference type="GO" id="GO:0005886">
    <property type="term" value="C:plasma membrane"/>
    <property type="evidence" value="ECO:0007669"/>
    <property type="project" value="TreeGrafter"/>
</dbReference>
<evidence type="ECO:0000256" key="7">
    <source>
        <dbReference type="ARBA" id="ARBA00023049"/>
    </source>
</evidence>
<dbReference type="PANTHER" id="PTHR11733">
    <property type="entry name" value="ZINC METALLOPROTEASE FAMILY M13 NEPRILYSIN-RELATED"/>
    <property type="match status" value="1"/>
</dbReference>
<evidence type="ECO:0000256" key="8">
    <source>
        <dbReference type="SAM" id="Coils"/>
    </source>
</evidence>
<dbReference type="Gene3D" id="3.40.390.10">
    <property type="entry name" value="Collagenase (Catalytic Domain)"/>
    <property type="match status" value="1"/>
</dbReference>
<dbReference type="SUPFAM" id="SSF55486">
    <property type="entry name" value="Metalloproteases ('zincins'), catalytic domain"/>
    <property type="match status" value="1"/>
</dbReference>
<dbReference type="GO" id="GO:0016485">
    <property type="term" value="P:protein processing"/>
    <property type="evidence" value="ECO:0007669"/>
    <property type="project" value="TreeGrafter"/>
</dbReference>
<proteinExistence type="inferred from homology"/>
<dbReference type="InterPro" id="IPR042089">
    <property type="entry name" value="Peptidase_M13_dom_2"/>
</dbReference>
<evidence type="ECO:0000256" key="2">
    <source>
        <dbReference type="ARBA" id="ARBA00007357"/>
    </source>
</evidence>
<gene>
    <name evidence="11" type="ORF">E6K81_00430</name>
</gene>
<keyword evidence="6" id="KW-0862">Zinc</keyword>
<dbReference type="GO" id="GO:0046872">
    <property type="term" value="F:metal ion binding"/>
    <property type="evidence" value="ECO:0007669"/>
    <property type="project" value="UniProtKB-KW"/>
</dbReference>
<dbReference type="GO" id="GO:0004222">
    <property type="term" value="F:metalloendopeptidase activity"/>
    <property type="evidence" value="ECO:0007669"/>
    <property type="project" value="InterPro"/>
</dbReference>
<keyword evidence="3" id="KW-0645">Protease</keyword>
<feature type="coiled-coil region" evidence="8">
    <location>
        <begin position="395"/>
        <end position="426"/>
    </location>
</feature>
<name>A0A538UEA8_UNCEI</name>
<evidence type="ECO:0000259" key="10">
    <source>
        <dbReference type="Pfam" id="PF05649"/>
    </source>
</evidence>
<organism evidence="11 12">
    <name type="scientific">Eiseniibacteriota bacterium</name>
    <dbReference type="NCBI Taxonomy" id="2212470"/>
    <lineage>
        <taxon>Bacteria</taxon>
        <taxon>Candidatus Eiseniibacteriota</taxon>
    </lineage>
</organism>
<dbReference type="InterPro" id="IPR008753">
    <property type="entry name" value="Peptidase_M13_N"/>
</dbReference>
<keyword evidence="4" id="KW-0479">Metal-binding</keyword>
<reference evidence="11 12" key="1">
    <citation type="journal article" date="2019" name="Nat. Microbiol.">
        <title>Mediterranean grassland soil C-N compound turnover is dependent on rainfall and depth, and is mediated by genomically divergent microorganisms.</title>
        <authorList>
            <person name="Diamond S."/>
            <person name="Andeer P.F."/>
            <person name="Li Z."/>
            <person name="Crits-Christoph A."/>
            <person name="Burstein D."/>
            <person name="Anantharaman K."/>
            <person name="Lane K.R."/>
            <person name="Thomas B.C."/>
            <person name="Pan C."/>
            <person name="Northen T.R."/>
            <person name="Banfield J.F."/>
        </authorList>
    </citation>
    <scope>NUCLEOTIDE SEQUENCE [LARGE SCALE GENOMIC DNA]</scope>
    <source>
        <strain evidence="11">WS_11</strain>
    </source>
</reference>
<feature type="domain" description="Peptidase M13 C-terminal" evidence="9">
    <location>
        <begin position="493"/>
        <end position="688"/>
    </location>
</feature>
<accession>A0A538UEA8</accession>
<dbReference type="Pfam" id="PF01431">
    <property type="entry name" value="Peptidase_M13"/>
    <property type="match status" value="1"/>
</dbReference>
<sequence>MSQHLTARRRPLMSHATRTHLAALARPFFAMMLASGLGFVTGPASAGKPIDPANMDTSVKPGDDFYHYANGGWLKNTPIPASESRWGAFSEVLDRNQQVLHGILEEAAKKTDAPKGSAWQMVGDFYASAMDSAKAEADGTKPLDDEFKRIAAIQTVADLQDEIARAQGMGARVPFALFAGQDAKHSTDVVVNISQAGLSLPDRDYYTKQDDAAKKLRDQYVAHVTKMLTLAGDDATTAAAEAQTILGIETQLANASLTRVQRRDPEASYHKMTFDSLGTITPAIQWGRIYDGMGIADRGPLVLGQPEFIKQVNAMMTSVPVADWRVYLRWHLLDNAAAWLSSAFVDEDFDFGGHILNGTTEKRPRWKRSLQLVDGSIGDALGQLYVEKTFGPEAKARARKMVDNLRAELRDRIQNLEWMSAETKTQALRKLDAFQVKVGYTDKWKDYSTVTIDRGPAILNALRAGQFEYKRNLAKLGKPVDRTEWGMTPPTVNAYYNPRMNEIVFPAGILQPPFFDAQADDAVNYGGIGAVIGHEMTHGFDDQGRKSDADGNLKDWWTPADAEKYNVRSKLVETQYDGYVAIDTLHVNGKLTLGENTADLGGLSVAYGALQKALKGKPRTKIDGFTPEQRFFLSFAQIWRNNARPEAVRLRIATDPHSPGMFRCNGPLSNMAEFEAAFGLKDTDPMMRPLAERAKLWSDADARPGEVWSPRGRVDDERAGRSKPRPFALVRDRWLVLSPTPATSGGTCVTLPYLNRKTLALRSARLARTRTT</sequence>
<evidence type="ECO:0000313" key="12">
    <source>
        <dbReference type="Proteomes" id="UP000319771"/>
    </source>
</evidence>
<dbReference type="PANTHER" id="PTHR11733:SF167">
    <property type="entry name" value="FI17812P1-RELATED"/>
    <property type="match status" value="1"/>
</dbReference>
<comment type="similarity">
    <text evidence="2">Belongs to the peptidase M13 family.</text>
</comment>
<keyword evidence="5" id="KW-0378">Hydrolase</keyword>
<evidence type="ECO:0000256" key="1">
    <source>
        <dbReference type="ARBA" id="ARBA00001947"/>
    </source>
</evidence>
<dbReference type="CDD" id="cd08662">
    <property type="entry name" value="M13"/>
    <property type="match status" value="1"/>
</dbReference>
<keyword evidence="7" id="KW-0482">Metalloprotease</keyword>
<dbReference type="Gene3D" id="1.10.1380.10">
    <property type="entry name" value="Neutral endopeptidase , domain2"/>
    <property type="match status" value="1"/>
</dbReference>
<keyword evidence="8" id="KW-0175">Coiled coil</keyword>
<evidence type="ECO:0000256" key="6">
    <source>
        <dbReference type="ARBA" id="ARBA00022833"/>
    </source>
</evidence>
<dbReference type="PRINTS" id="PR00786">
    <property type="entry name" value="NEPRILYSIN"/>
</dbReference>
<evidence type="ECO:0000259" key="9">
    <source>
        <dbReference type="Pfam" id="PF01431"/>
    </source>
</evidence>
<feature type="domain" description="Peptidase M13 N-terminal" evidence="10">
    <location>
        <begin position="61"/>
        <end position="440"/>
    </location>
</feature>
<dbReference type="AlphaFoldDB" id="A0A538UEA8"/>
<protein>
    <submittedName>
        <fullName evidence="11">M13 family metallopeptidase</fullName>
    </submittedName>
</protein>
<evidence type="ECO:0000256" key="3">
    <source>
        <dbReference type="ARBA" id="ARBA00022670"/>
    </source>
</evidence>
<evidence type="ECO:0000256" key="4">
    <source>
        <dbReference type="ARBA" id="ARBA00022723"/>
    </source>
</evidence>
<dbReference type="EMBL" id="VBPB01000005">
    <property type="protein sequence ID" value="TMQ74238.1"/>
    <property type="molecule type" value="Genomic_DNA"/>
</dbReference>
<comment type="cofactor">
    <cofactor evidence="1">
        <name>Zn(2+)</name>
        <dbReference type="ChEBI" id="CHEBI:29105"/>
    </cofactor>
</comment>
<evidence type="ECO:0000256" key="5">
    <source>
        <dbReference type="ARBA" id="ARBA00022801"/>
    </source>
</evidence>